<protein>
    <submittedName>
        <fullName evidence="2">YCII-related domain-containing protein</fullName>
    </submittedName>
</protein>
<sequence length="108" mass="11892">MADKRFMYIYHGGGDMRPPETEEARTAEMARWQSWMDGIRDHIDDEGAPAGQSHTVRRDGVAHDGGPNPVFGYTLVHAADIDEAIEMAKDCPMVLDGGSIEVCEAVQM</sequence>
<name>A0A1G7EE59_9RHOB</name>
<dbReference type="Gene3D" id="3.30.70.1060">
    <property type="entry name" value="Dimeric alpha+beta barrel"/>
    <property type="match status" value="1"/>
</dbReference>
<dbReference type="RefSeq" id="WP_090111759.1">
    <property type="nucleotide sequence ID" value="NZ_FNAT01000003.1"/>
</dbReference>
<dbReference type="SUPFAM" id="SSF54909">
    <property type="entry name" value="Dimeric alpha+beta barrel"/>
    <property type="match status" value="1"/>
</dbReference>
<evidence type="ECO:0000313" key="2">
    <source>
        <dbReference type="EMBL" id="SDE61978.1"/>
    </source>
</evidence>
<dbReference type="OrthoDB" id="5117987at2"/>
<dbReference type="AlphaFoldDB" id="A0A1G7EE59"/>
<accession>A0A1G7EE59</accession>
<dbReference type="InterPro" id="IPR011008">
    <property type="entry name" value="Dimeric_a/b-barrel"/>
</dbReference>
<evidence type="ECO:0000313" key="3">
    <source>
        <dbReference type="Proteomes" id="UP000198922"/>
    </source>
</evidence>
<dbReference type="EMBL" id="FNAT01000003">
    <property type="protein sequence ID" value="SDE61978.1"/>
    <property type="molecule type" value="Genomic_DNA"/>
</dbReference>
<organism evidence="2 3">
    <name type="scientific">Limimaricola pyoseonensis</name>
    <dbReference type="NCBI Taxonomy" id="521013"/>
    <lineage>
        <taxon>Bacteria</taxon>
        <taxon>Pseudomonadati</taxon>
        <taxon>Pseudomonadota</taxon>
        <taxon>Alphaproteobacteria</taxon>
        <taxon>Rhodobacterales</taxon>
        <taxon>Paracoccaceae</taxon>
        <taxon>Limimaricola</taxon>
    </lineage>
</organism>
<dbReference type="Proteomes" id="UP000198922">
    <property type="component" value="Unassembled WGS sequence"/>
</dbReference>
<evidence type="ECO:0000256" key="1">
    <source>
        <dbReference type="SAM" id="MobiDB-lite"/>
    </source>
</evidence>
<reference evidence="3" key="1">
    <citation type="submission" date="2016-10" db="EMBL/GenBank/DDBJ databases">
        <authorList>
            <person name="Varghese N."/>
            <person name="Submissions S."/>
        </authorList>
    </citation>
    <scope>NUCLEOTIDE SEQUENCE [LARGE SCALE GENOMIC DNA]</scope>
    <source>
        <strain evidence="3">DSM 21424</strain>
    </source>
</reference>
<feature type="region of interest" description="Disordered" evidence="1">
    <location>
        <begin position="41"/>
        <end position="63"/>
    </location>
</feature>
<keyword evidence="3" id="KW-1185">Reference proteome</keyword>
<proteinExistence type="predicted"/>
<dbReference type="STRING" id="521013.SAMN04488567_2126"/>
<gene>
    <name evidence="2" type="ORF">SAMN04488567_2126</name>
</gene>